<dbReference type="PANTHER" id="PTHR36926">
    <property type="entry name" value="COLICIN V PRODUCTION PROTEIN"/>
    <property type="match status" value="1"/>
</dbReference>
<dbReference type="STRING" id="1121279.SAMN02745887_01483"/>
<feature type="transmembrane region" description="Helical" evidence="5">
    <location>
        <begin position="6"/>
        <end position="21"/>
    </location>
</feature>
<protein>
    <submittedName>
        <fullName evidence="6">Membrane protein required for colicin V production</fullName>
    </submittedName>
</protein>
<dbReference type="Pfam" id="PF02674">
    <property type="entry name" value="Colicin_V"/>
    <property type="match status" value="1"/>
</dbReference>
<evidence type="ECO:0000313" key="6">
    <source>
        <dbReference type="EMBL" id="SFZ75162.1"/>
    </source>
</evidence>
<dbReference type="PANTHER" id="PTHR36926:SF1">
    <property type="entry name" value="COLICIN V PRODUCTION PROTEIN"/>
    <property type="match status" value="1"/>
</dbReference>
<comment type="subcellular location">
    <subcellularLocation>
        <location evidence="1">Membrane</location>
        <topology evidence="1">Multi-pass membrane protein</topology>
    </subcellularLocation>
</comment>
<feature type="transmembrane region" description="Helical" evidence="5">
    <location>
        <begin position="28"/>
        <end position="45"/>
    </location>
</feature>
<evidence type="ECO:0000256" key="2">
    <source>
        <dbReference type="ARBA" id="ARBA00022692"/>
    </source>
</evidence>
<keyword evidence="2 5" id="KW-0812">Transmembrane</keyword>
<accession>A0A1K2HFX2</accession>
<gene>
    <name evidence="6" type="ORF">SAMN02745887_01483</name>
</gene>
<evidence type="ECO:0000256" key="5">
    <source>
        <dbReference type="SAM" id="Phobius"/>
    </source>
</evidence>
<feature type="transmembrane region" description="Helical" evidence="5">
    <location>
        <begin position="65"/>
        <end position="88"/>
    </location>
</feature>
<keyword evidence="3 5" id="KW-1133">Transmembrane helix</keyword>
<name>A0A1K2HFX2_9NEIS</name>
<dbReference type="AlphaFoldDB" id="A0A1K2HFX2"/>
<dbReference type="OrthoDB" id="9810601at2"/>
<dbReference type="GO" id="GO:0016020">
    <property type="term" value="C:membrane"/>
    <property type="evidence" value="ECO:0007669"/>
    <property type="project" value="UniProtKB-SubCell"/>
</dbReference>
<dbReference type="InterPro" id="IPR003825">
    <property type="entry name" value="Colicin-V_CvpA"/>
</dbReference>
<feature type="transmembrane region" description="Helical" evidence="5">
    <location>
        <begin position="100"/>
        <end position="123"/>
    </location>
</feature>
<evidence type="ECO:0000256" key="3">
    <source>
        <dbReference type="ARBA" id="ARBA00022989"/>
    </source>
</evidence>
<dbReference type="RefSeq" id="WP_072428008.1">
    <property type="nucleotide sequence ID" value="NZ_FPKR01000005.1"/>
</dbReference>
<dbReference type="InterPro" id="IPR052719">
    <property type="entry name" value="CvpA-like"/>
</dbReference>
<dbReference type="Proteomes" id="UP000186513">
    <property type="component" value="Unassembled WGS sequence"/>
</dbReference>
<sequence>MTGFDYAVLIIIGLSVLLAVLRGGLSEILSLLAWIVGFWLAQRYAADLGARLPPDVPTTELRLIAGFVGILLGVWFVSAIVRITLAQFVKASGLAPLDRLIGAVFGVARGALIVLALVIVAGLTSLPQAPIWRNAMFSPPFEAAAAALKPWLPSELASHIKFE</sequence>
<proteinExistence type="predicted"/>
<evidence type="ECO:0000256" key="1">
    <source>
        <dbReference type="ARBA" id="ARBA00004141"/>
    </source>
</evidence>
<reference evidence="6 7" key="1">
    <citation type="submission" date="2016-11" db="EMBL/GenBank/DDBJ databases">
        <authorList>
            <person name="Jaros S."/>
            <person name="Januszkiewicz K."/>
            <person name="Wedrychowicz H."/>
        </authorList>
    </citation>
    <scope>NUCLEOTIDE SEQUENCE [LARGE SCALE GENOMIC DNA]</scope>
    <source>
        <strain evidence="6 7">DSM 18899</strain>
    </source>
</reference>
<organism evidence="6 7">
    <name type="scientific">Chitinimonas taiwanensis DSM 18899</name>
    <dbReference type="NCBI Taxonomy" id="1121279"/>
    <lineage>
        <taxon>Bacteria</taxon>
        <taxon>Pseudomonadati</taxon>
        <taxon>Pseudomonadota</taxon>
        <taxon>Betaproteobacteria</taxon>
        <taxon>Neisseriales</taxon>
        <taxon>Chitinibacteraceae</taxon>
        <taxon>Chitinimonas</taxon>
    </lineage>
</organism>
<evidence type="ECO:0000313" key="7">
    <source>
        <dbReference type="Proteomes" id="UP000186513"/>
    </source>
</evidence>
<dbReference type="EMBL" id="FPKR01000005">
    <property type="protein sequence ID" value="SFZ75162.1"/>
    <property type="molecule type" value="Genomic_DNA"/>
</dbReference>
<keyword evidence="4 5" id="KW-0472">Membrane</keyword>
<dbReference type="GO" id="GO:0009403">
    <property type="term" value="P:toxin biosynthetic process"/>
    <property type="evidence" value="ECO:0007669"/>
    <property type="project" value="InterPro"/>
</dbReference>
<keyword evidence="7" id="KW-1185">Reference proteome</keyword>
<evidence type="ECO:0000256" key="4">
    <source>
        <dbReference type="ARBA" id="ARBA00023136"/>
    </source>
</evidence>